<evidence type="ECO:0000313" key="5">
    <source>
        <dbReference type="Proteomes" id="UP000006055"/>
    </source>
</evidence>
<accession>I4C9U7</accession>
<dbReference type="SUPFAM" id="SSF56801">
    <property type="entry name" value="Acetyl-CoA synthetase-like"/>
    <property type="match status" value="1"/>
</dbReference>
<evidence type="ECO:0000256" key="2">
    <source>
        <dbReference type="ARBA" id="ARBA00022840"/>
    </source>
</evidence>
<dbReference type="PROSITE" id="PS00455">
    <property type="entry name" value="AMP_BINDING"/>
    <property type="match status" value="1"/>
</dbReference>
<dbReference type="EMBL" id="CP003360">
    <property type="protein sequence ID" value="AFM26338.1"/>
    <property type="molecule type" value="Genomic_DNA"/>
</dbReference>
<dbReference type="PANTHER" id="PTHR43272">
    <property type="entry name" value="LONG-CHAIN-FATTY-ACID--COA LIGASE"/>
    <property type="match status" value="1"/>
</dbReference>
<dbReference type="Proteomes" id="UP000006055">
    <property type="component" value="Chromosome"/>
</dbReference>
<evidence type="ECO:0000259" key="3">
    <source>
        <dbReference type="Pfam" id="PF00501"/>
    </source>
</evidence>
<dbReference type="AlphaFoldDB" id="I4C9U7"/>
<dbReference type="eggNOG" id="COG1022">
    <property type="taxonomic scope" value="Bacteria"/>
</dbReference>
<organism evidence="4 5">
    <name type="scientific">Desulfomonile tiedjei (strain ATCC 49306 / DSM 6799 / DCB-1)</name>
    <dbReference type="NCBI Taxonomy" id="706587"/>
    <lineage>
        <taxon>Bacteria</taxon>
        <taxon>Pseudomonadati</taxon>
        <taxon>Thermodesulfobacteriota</taxon>
        <taxon>Desulfomonilia</taxon>
        <taxon>Desulfomonilales</taxon>
        <taxon>Desulfomonilaceae</taxon>
        <taxon>Desulfomonile</taxon>
    </lineage>
</organism>
<dbReference type="GO" id="GO:0016020">
    <property type="term" value="C:membrane"/>
    <property type="evidence" value="ECO:0007669"/>
    <property type="project" value="TreeGrafter"/>
</dbReference>
<dbReference type="Pfam" id="PF23562">
    <property type="entry name" value="AMP-binding_C_3"/>
    <property type="match status" value="1"/>
</dbReference>
<evidence type="ECO:0000313" key="4">
    <source>
        <dbReference type="EMBL" id="AFM26338.1"/>
    </source>
</evidence>
<dbReference type="InterPro" id="IPR020845">
    <property type="entry name" value="AMP-binding_CS"/>
</dbReference>
<dbReference type="InterPro" id="IPR042099">
    <property type="entry name" value="ANL_N_sf"/>
</dbReference>
<protein>
    <submittedName>
        <fullName evidence="4">AMP-forming long-chain acyl-CoA synthetase</fullName>
    </submittedName>
</protein>
<name>I4C9U7_DESTA</name>
<reference evidence="5" key="1">
    <citation type="submission" date="2012-06" db="EMBL/GenBank/DDBJ databases">
        <title>Complete sequence of chromosome of Desulfomonile tiedjei DSM 6799.</title>
        <authorList>
            <person name="Lucas S."/>
            <person name="Copeland A."/>
            <person name="Lapidus A."/>
            <person name="Glavina del Rio T."/>
            <person name="Dalin E."/>
            <person name="Tice H."/>
            <person name="Bruce D."/>
            <person name="Goodwin L."/>
            <person name="Pitluck S."/>
            <person name="Peters L."/>
            <person name="Ovchinnikova G."/>
            <person name="Zeytun A."/>
            <person name="Lu M."/>
            <person name="Kyrpides N."/>
            <person name="Mavromatis K."/>
            <person name="Ivanova N."/>
            <person name="Brettin T."/>
            <person name="Detter J.C."/>
            <person name="Han C."/>
            <person name="Larimer F."/>
            <person name="Land M."/>
            <person name="Hauser L."/>
            <person name="Markowitz V."/>
            <person name="Cheng J.-F."/>
            <person name="Hugenholtz P."/>
            <person name="Woyke T."/>
            <person name="Wu D."/>
            <person name="Spring S."/>
            <person name="Schroeder M."/>
            <person name="Brambilla E."/>
            <person name="Klenk H.-P."/>
            <person name="Eisen J.A."/>
        </authorList>
    </citation>
    <scope>NUCLEOTIDE SEQUENCE [LARGE SCALE GENOMIC DNA]</scope>
    <source>
        <strain evidence="5">ATCC 49306 / DSM 6799 / DCB-1</strain>
    </source>
</reference>
<sequence length="632" mass="71816">MALSLPSLLCENAAKFGPDRPALREKEFGIWQSVTWQKYLQNVKFLALGLVALGYRKGDKLAILGDNRPEWVYSELAIQCLGGASVGIFPDSHIDQVKYIINHSDAVFLVAEDQEQVDKFLELKDSCPGVRKVIVDDTKGMRHYDDPLIIPLKTVQDLGRDLDRHEPQLFQQYIDELTGDTVAIIAYTSGTTGLPKGAMLTHNNMIKMAANYDVIDPAYPTDNHVSFLPLPWVGEQMTAVSWNLYKGFTVNFPEKPETVAENIREIGPQILFAPPRFWEKICSDIQVKIQDAVWIKRFFYRFCMPLGYKIAQRRLENKSLGLFWKSVEFVCYFLIFRSLKNYFGLAHLRNVYTGGAALGPDIFNLFQALGVNIKQIYGQTETSGISVAHRNGDIKLHTVGRPIPEMEIKISDSGEILTRGPTVFAGYYKDEEATRKTMAGGWLNSGDQGILDEDGHLVMIDRMKDVIKLNDGTKFSPQLIENKLKFSIFVAEAVVVGKDRPFVAAMINIDMPNVGKWAENRKITYTTYTDLSQKDEVYDLIAKELAEANASLPKAARVKKFVMLHKELDADDDEMTRTRKVRRSFVEQRYSQLIEALYGDRERLDVSSDVKYRDGKEFRMQTRVQIKSVPEK</sequence>
<dbReference type="RefSeq" id="WP_014811466.1">
    <property type="nucleotide sequence ID" value="NC_018025.1"/>
</dbReference>
<dbReference type="InterPro" id="IPR000873">
    <property type="entry name" value="AMP-dep_synth/lig_dom"/>
</dbReference>
<keyword evidence="2" id="KW-0067">ATP-binding</keyword>
<gene>
    <name evidence="4" type="ordered locus">Desti_3693</name>
</gene>
<dbReference type="GO" id="GO:0004467">
    <property type="term" value="F:long-chain fatty acid-CoA ligase activity"/>
    <property type="evidence" value="ECO:0007669"/>
    <property type="project" value="TreeGrafter"/>
</dbReference>
<dbReference type="Gene3D" id="3.40.50.12780">
    <property type="entry name" value="N-terminal domain of ligase-like"/>
    <property type="match status" value="1"/>
</dbReference>
<dbReference type="Pfam" id="PF00501">
    <property type="entry name" value="AMP-binding"/>
    <property type="match status" value="1"/>
</dbReference>
<dbReference type="GO" id="GO:0005524">
    <property type="term" value="F:ATP binding"/>
    <property type="evidence" value="ECO:0007669"/>
    <property type="project" value="UniProtKB-KW"/>
</dbReference>
<dbReference type="HOGENOM" id="CLU_000022_45_5_7"/>
<dbReference type="PANTHER" id="PTHR43272:SF33">
    <property type="entry name" value="AMP-BINDING DOMAIN-CONTAINING PROTEIN-RELATED"/>
    <property type="match status" value="1"/>
</dbReference>
<dbReference type="KEGG" id="dti:Desti_3693"/>
<feature type="domain" description="AMP-dependent synthetase/ligase" evidence="3">
    <location>
        <begin position="11"/>
        <end position="428"/>
    </location>
</feature>
<dbReference type="PATRIC" id="fig|706587.4.peg.4199"/>
<evidence type="ECO:0000256" key="1">
    <source>
        <dbReference type="ARBA" id="ARBA00022741"/>
    </source>
</evidence>
<keyword evidence="5" id="KW-1185">Reference proteome</keyword>
<proteinExistence type="predicted"/>
<dbReference type="OrthoDB" id="9803968at2"/>
<dbReference type="STRING" id="706587.Desti_3693"/>
<keyword evidence="1" id="KW-0547">Nucleotide-binding</keyword>